<dbReference type="InterPro" id="IPR044751">
    <property type="entry name" value="Ion_transp-like_CBS"/>
</dbReference>
<keyword evidence="4" id="KW-0677">Repeat</keyword>
<keyword evidence="3 9" id="KW-0812">Transmembrane</keyword>
<evidence type="ECO:0000256" key="4">
    <source>
        <dbReference type="ARBA" id="ARBA00022737"/>
    </source>
</evidence>
<dbReference type="InterPro" id="IPR046342">
    <property type="entry name" value="CBS_dom_sf"/>
</dbReference>
<dbReference type="Gene3D" id="3.10.580.10">
    <property type="entry name" value="CBS-domain"/>
    <property type="match status" value="1"/>
</dbReference>
<dbReference type="PANTHER" id="PTHR43099">
    <property type="entry name" value="UPF0053 PROTEIN YRKA"/>
    <property type="match status" value="1"/>
</dbReference>
<evidence type="ECO:0000256" key="7">
    <source>
        <dbReference type="ARBA" id="ARBA00023136"/>
    </source>
</evidence>
<dbReference type="Gene3D" id="3.30.465.10">
    <property type="match status" value="1"/>
</dbReference>
<accession>A0A1V9F3D0</accession>
<evidence type="ECO:0000256" key="2">
    <source>
        <dbReference type="ARBA" id="ARBA00022475"/>
    </source>
</evidence>
<dbReference type="GO" id="GO:0050660">
    <property type="term" value="F:flavin adenine dinucleotide binding"/>
    <property type="evidence" value="ECO:0007669"/>
    <property type="project" value="InterPro"/>
</dbReference>
<evidence type="ECO:0000259" key="12">
    <source>
        <dbReference type="PROSITE" id="PS51846"/>
    </source>
</evidence>
<dbReference type="PANTHER" id="PTHR43099:SF5">
    <property type="entry name" value="HLYC_CORC FAMILY TRANSPORTER"/>
    <property type="match status" value="1"/>
</dbReference>
<dbReference type="InterPro" id="IPR005170">
    <property type="entry name" value="Transptr-assoc_dom"/>
</dbReference>
<dbReference type="STRING" id="354355.SAMN05660816_04701"/>
<dbReference type="SMART" id="SM00116">
    <property type="entry name" value="CBS"/>
    <property type="match status" value="1"/>
</dbReference>
<evidence type="ECO:0000256" key="8">
    <source>
        <dbReference type="PROSITE-ProRule" id="PRU00703"/>
    </source>
</evidence>
<keyword evidence="14" id="KW-1185">Reference proteome</keyword>
<organism evidence="13 14">
    <name type="scientific">Niastella yeongjuensis</name>
    <dbReference type="NCBI Taxonomy" id="354355"/>
    <lineage>
        <taxon>Bacteria</taxon>
        <taxon>Pseudomonadati</taxon>
        <taxon>Bacteroidota</taxon>
        <taxon>Chitinophagia</taxon>
        <taxon>Chitinophagales</taxon>
        <taxon>Chitinophagaceae</taxon>
        <taxon>Niastella</taxon>
    </lineage>
</organism>
<reference evidence="14" key="1">
    <citation type="submission" date="2016-04" db="EMBL/GenBank/DDBJ databases">
        <authorList>
            <person name="Chen L."/>
            <person name="Zhuang W."/>
            <person name="Wang G."/>
        </authorList>
    </citation>
    <scope>NUCLEOTIDE SEQUENCE [LARGE SCALE GENOMIC DNA]</scope>
    <source>
        <strain evidence="14">17621</strain>
    </source>
</reference>
<dbReference type="InterPro" id="IPR016169">
    <property type="entry name" value="FAD-bd_PCMH_sub2"/>
</dbReference>
<keyword evidence="7 9" id="KW-0472">Membrane</keyword>
<sequence length="424" mass="48029">MEILIILLLILLNGVFSMSEIALVSSRKFKLENAARKGNTNARKALELANNPNTFLSTVQIGITLIGILTGIYSGEKIQDNLRVAIEKIDWLKEYSQSVSVAVIVVVITFFSIVFGELIPKRIGLMFPETIASVVATPMTLISKITKPFIWLLTKTNDIFLGIFGLKEQKDVIVSEEEIKAIVQESAESGEIQQIEQSIVERVFALGDRKVNELMTHRSDLLCFNITDDLTAIKEKAHIEAHSVYPVYRKSMDNMVGVVSVKDIFPKDFTTTKFNLADFLRLPVMVPESAPAYKVLEKFKESKMHYAFVLDEYGSVVGMVSMDDILDALIGDVTEYNQQEFQIIKREDNTWLADGGYPYFEFLNYFHLQNRELEEGEYNTLAGLVLHVTGYIPKTGDIIKWNEFEFEVLDLDGPKIDKVLIRKT</sequence>
<dbReference type="InterPro" id="IPR002550">
    <property type="entry name" value="CNNM"/>
</dbReference>
<evidence type="ECO:0000256" key="3">
    <source>
        <dbReference type="ARBA" id="ARBA00022692"/>
    </source>
</evidence>
<evidence type="ECO:0000256" key="6">
    <source>
        <dbReference type="ARBA" id="ARBA00023122"/>
    </source>
</evidence>
<evidence type="ECO:0000313" key="13">
    <source>
        <dbReference type="EMBL" id="OQP52889.1"/>
    </source>
</evidence>
<comment type="subcellular location">
    <subcellularLocation>
        <location evidence="1">Cell membrane</location>
        <topology evidence="1">Multi-pass membrane protein</topology>
    </subcellularLocation>
</comment>
<dbReference type="InterPro" id="IPR036318">
    <property type="entry name" value="FAD-bd_PCMH-like_sf"/>
</dbReference>
<dbReference type="AlphaFoldDB" id="A0A1V9F3D0"/>
<proteinExistence type="predicted"/>
<evidence type="ECO:0000259" key="11">
    <source>
        <dbReference type="PROSITE" id="PS51371"/>
    </source>
</evidence>
<dbReference type="OrthoDB" id="9798188at2"/>
<evidence type="ECO:0000256" key="5">
    <source>
        <dbReference type="ARBA" id="ARBA00022989"/>
    </source>
</evidence>
<protein>
    <submittedName>
        <fullName evidence="13">Hemolysin</fullName>
    </submittedName>
</protein>
<dbReference type="InterPro" id="IPR051676">
    <property type="entry name" value="UPF0053_domain"/>
</dbReference>
<comment type="caution">
    <text evidence="13">The sequence shown here is derived from an EMBL/GenBank/DDBJ whole genome shotgun (WGS) entry which is preliminary data.</text>
</comment>
<gene>
    <name evidence="13" type="ORF">A4H97_24065</name>
</gene>
<keyword evidence="6 8" id="KW-0129">CBS domain</keyword>
<evidence type="ECO:0000256" key="10">
    <source>
        <dbReference type="SAM" id="Phobius"/>
    </source>
</evidence>
<dbReference type="Pfam" id="PF03471">
    <property type="entry name" value="CorC_HlyC"/>
    <property type="match status" value="1"/>
</dbReference>
<dbReference type="EMBL" id="LVXG01000007">
    <property type="protein sequence ID" value="OQP52889.1"/>
    <property type="molecule type" value="Genomic_DNA"/>
</dbReference>
<dbReference type="Proteomes" id="UP000192610">
    <property type="component" value="Unassembled WGS sequence"/>
</dbReference>
<dbReference type="PROSITE" id="PS51846">
    <property type="entry name" value="CNNM"/>
    <property type="match status" value="1"/>
</dbReference>
<evidence type="ECO:0000313" key="14">
    <source>
        <dbReference type="Proteomes" id="UP000192610"/>
    </source>
</evidence>
<evidence type="ECO:0000256" key="1">
    <source>
        <dbReference type="ARBA" id="ARBA00004651"/>
    </source>
</evidence>
<dbReference type="PROSITE" id="PS51371">
    <property type="entry name" value="CBS"/>
    <property type="match status" value="1"/>
</dbReference>
<evidence type="ECO:0000256" key="9">
    <source>
        <dbReference type="PROSITE-ProRule" id="PRU01193"/>
    </source>
</evidence>
<dbReference type="Pfam" id="PF01595">
    <property type="entry name" value="CNNM"/>
    <property type="match status" value="1"/>
</dbReference>
<feature type="domain" description="CBS" evidence="11">
    <location>
        <begin position="279"/>
        <end position="335"/>
    </location>
</feature>
<dbReference type="SUPFAM" id="SSF54631">
    <property type="entry name" value="CBS-domain pair"/>
    <property type="match status" value="1"/>
</dbReference>
<dbReference type="CDD" id="cd04590">
    <property type="entry name" value="CBS_pair_CorC_HlyC_assoc"/>
    <property type="match status" value="1"/>
</dbReference>
<feature type="transmembrane region" description="Helical" evidence="10">
    <location>
        <begin position="95"/>
        <end position="116"/>
    </location>
</feature>
<keyword evidence="5 9" id="KW-1133">Transmembrane helix</keyword>
<dbReference type="GO" id="GO:0005886">
    <property type="term" value="C:plasma membrane"/>
    <property type="evidence" value="ECO:0007669"/>
    <property type="project" value="UniProtKB-SubCell"/>
</dbReference>
<keyword evidence="2" id="KW-1003">Cell membrane</keyword>
<name>A0A1V9F3D0_9BACT</name>
<dbReference type="RefSeq" id="WP_081197985.1">
    <property type="nucleotide sequence ID" value="NZ_FOCZ01000009.1"/>
</dbReference>
<dbReference type="SMART" id="SM01091">
    <property type="entry name" value="CorC_HlyC"/>
    <property type="match status" value="1"/>
</dbReference>
<dbReference type="SUPFAM" id="SSF56176">
    <property type="entry name" value="FAD-binding/transporter-associated domain-like"/>
    <property type="match status" value="1"/>
</dbReference>
<dbReference type="InterPro" id="IPR000644">
    <property type="entry name" value="CBS_dom"/>
</dbReference>
<feature type="domain" description="CNNM transmembrane" evidence="12">
    <location>
        <begin position="1"/>
        <end position="196"/>
    </location>
</feature>
<dbReference type="Pfam" id="PF00571">
    <property type="entry name" value="CBS"/>
    <property type="match status" value="1"/>
</dbReference>